<dbReference type="EnsemblPlants" id="AET5Gv20155400.1">
    <property type="protein sequence ID" value="AET5Gv20155400.1"/>
    <property type="gene ID" value="AET5Gv20155400"/>
</dbReference>
<keyword evidence="7 9" id="KW-0067">ATP-binding</keyword>
<reference evidence="14" key="2">
    <citation type="journal article" date="2017" name="Nat. Plants">
        <title>The Aegilops tauschii genome reveals multiple impacts of transposons.</title>
        <authorList>
            <person name="Zhao G."/>
            <person name="Zou C."/>
            <person name="Li K."/>
            <person name="Wang K."/>
            <person name="Li T."/>
            <person name="Gao L."/>
            <person name="Zhang X."/>
            <person name="Wang H."/>
            <person name="Yang Z."/>
            <person name="Liu X."/>
            <person name="Jiang W."/>
            <person name="Mao L."/>
            <person name="Kong X."/>
            <person name="Jiao Y."/>
            <person name="Jia J."/>
        </authorList>
    </citation>
    <scope>NUCLEOTIDE SEQUENCE [LARGE SCALE GENOMIC DNA]</scope>
    <source>
        <strain evidence="14">cv. AL8/78</strain>
    </source>
</reference>
<dbReference type="InterPro" id="IPR008271">
    <property type="entry name" value="Ser/Thr_kinase_AS"/>
</dbReference>
<evidence type="ECO:0000256" key="11">
    <source>
        <dbReference type="SAM" id="MobiDB-lite"/>
    </source>
</evidence>
<comment type="similarity">
    <text evidence="1">Belongs to the protein kinase superfamily. CMGC Ser/Thr protein kinase family. CDC2/CDKX subfamily.</text>
</comment>
<dbReference type="InterPro" id="IPR000719">
    <property type="entry name" value="Prot_kinase_dom"/>
</dbReference>
<evidence type="ECO:0000256" key="9">
    <source>
        <dbReference type="PROSITE-ProRule" id="PRU10141"/>
    </source>
</evidence>
<evidence type="ECO:0000256" key="3">
    <source>
        <dbReference type="ARBA" id="ARBA00022553"/>
    </source>
</evidence>
<reference evidence="14" key="1">
    <citation type="journal article" date="2014" name="Science">
        <title>Ancient hybridizations among the ancestral genomes of bread wheat.</title>
        <authorList>
            <consortium name="International Wheat Genome Sequencing Consortium,"/>
            <person name="Marcussen T."/>
            <person name="Sandve S.R."/>
            <person name="Heier L."/>
            <person name="Spannagl M."/>
            <person name="Pfeifer M."/>
            <person name="Jakobsen K.S."/>
            <person name="Wulff B.B."/>
            <person name="Steuernagel B."/>
            <person name="Mayer K.F."/>
            <person name="Olsen O.A."/>
        </authorList>
    </citation>
    <scope>NUCLEOTIDE SEQUENCE [LARGE SCALE GENOMIC DNA]</scope>
    <source>
        <strain evidence="14">cv. AL8/78</strain>
    </source>
</reference>
<dbReference type="STRING" id="200361.A0A453JQE5"/>
<dbReference type="Gene3D" id="3.30.200.20">
    <property type="entry name" value="Phosphorylase Kinase, domain 1"/>
    <property type="match status" value="1"/>
</dbReference>
<evidence type="ECO:0000313" key="13">
    <source>
        <dbReference type="EnsemblPlants" id="AET5Gv20155400.1"/>
    </source>
</evidence>
<dbReference type="InterPro" id="IPR017441">
    <property type="entry name" value="Protein_kinase_ATP_BS"/>
</dbReference>
<keyword evidence="6" id="KW-0418">Kinase</keyword>
<reference evidence="13" key="5">
    <citation type="journal article" date="2021" name="G3 (Bethesda)">
        <title>Aegilops tauschii genome assembly Aet v5.0 features greater sequence contiguity and improved annotation.</title>
        <authorList>
            <person name="Wang L."/>
            <person name="Zhu T."/>
            <person name="Rodriguez J.C."/>
            <person name="Deal K.R."/>
            <person name="Dubcovsky J."/>
            <person name="McGuire P.E."/>
            <person name="Lux T."/>
            <person name="Spannagl M."/>
            <person name="Mayer K.F.X."/>
            <person name="Baldrich P."/>
            <person name="Meyers B.C."/>
            <person name="Huo N."/>
            <person name="Gu Y.Q."/>
            <person name="Zhou H."/>
            <person name="Devos K.M."/>
            <person name="Bennetzen J.L."/>
            <person name="Unver T."/>
            <person name="Budak H."/>
            <person name="Gulick P.J."/>
            <person name="Galiba G."/>
            <person name="Kalapos B."/>
            <person name="Nelson D.R."/>
            <person name="Li P."/>
            <person name="You F.M."/>
            <person name="Luo M.C."/>
            <person name="Dvorak J."/>
        </authorList>
    </citation>
    <scope>NUCLEOTIDE SEQUENCE [LARGE SCALE GENOMIC DNA]</scope>
    <source>
        <strain evidence="13">cv. AL8/78</strain>
    </source>
</reference>
<dbReference type="FunFam" id="1.10.510.10:FF:000559">
    <property type="entry name" value="Protein kinase domain containing protein"/>
    <property type="match status" value="1"/>
</dbReference>
<keyword evidence="4" id="KW-0808">Transferase</keyword>
<dbReference type="SUPFAM" id="SSF56112">
    <property type="entry name" value="Protein kinase-like (PK-like)"/>
    <property type="match status" value="1"/>
</dbReference>
<evidence type="ECO:0000256" key="10">
    <source>
        <dbReference type="RuleBase" id="RU000304"/>
    </source>
</evidence>
<dbReference type="Proteomes" id="UP000015105">
    <property type="component" value="Chromosome 5D"/>
</dbReference>
<dbReference type="PROSITE" id="PS00107">
    <property type="entry name" value="PROTEIN_KINASE_ATP"/>
    <property type="match status" value="1"/>
</dbReference>
<dbReference type="GO" id="GO:0008353">
    <property type="term" value="F:RNA polymerase II CTD heptapeptide repeat kinase activity"/>
    <property type="evidence" value="ECO:0007669"/>
    <property type="project" value="UniProtKB-EC"/>
</dbReference>
<dbReference type="AlphaFoldDB" id="A0A453JQE5"/>
<dbReference type="PROSITE" id="PS00108">
    <property type="entry name" value="PROTEIN_KINASE_ST"/>
    <property type="match status" value="1"/>
</dbReference>
<proteinExistence type="inferred from homology"/>
<name>A0A453JQE5_AEGTS</name>
<keyword evidence="10" id="KW-0723">Serine/threonine-protein kinase</keyword>
<dbReference type="PANTHER" id="PTHR24056:SF432">
    <property type="entry name" value="OS10G0154500 PROTEIN"/>
    <property type="match status" value="1"/>
</dbReference>
<evidence type="ECO:0000256" key="6">
    <source>
        <dbReference type="ARBA" id="ARBA00022777"/>
    </source>
</evidence>
<comment type="catalytic activity">
    <reaction evidence="8">
        <text>[DNA-directed RNA polymerase] + ATP = phospho-[DNA-directed RNA polymerase] + ADP + H(+)</text>
        <dbReference type="Rhea" id="RHEA:10216"/>
        <dbReference type="Rhea" id="RHEA-COMP:11321"/>
        <dbReference type="Rhea" id="RHEA-COMP:11322"/>
        <dbReference type="ChEBI" id="CHEBI:15378"/>
        <dbReference type="ChEBI" id="CHEBI:30616"/>
        <dbReference type="ChEBI" id="CHEBI:43176"/>
        <dbReference type="ChEBI" id="CHEBI:68546"/>
        <dbReference type="ChEBI" id="CHEBI:456216"/>
        <dbReference type="EC" id="2.7.11.23"/>
    </reaction>
</comment>
<dbReference type="EC" id="2.7.11.23" evidence="2"/>
<evidence type="ECO:0000313" key="14">
    <source>
        <dbReference type="Proteomes" id="UP000015105"/>
    </source>
</evidence>
<evidence type="ECO:0000256" key="4">
    <source>
        <dbReference type="ARBA" id="ARBA00022679"/>
    </source>
</evidence>
<evidence type="ECO:0000259" key="12">
    <source>
        <dbReference type="PROSITE" id="PS50011"/>
    </source>
</evidence>
<dbReference type="SMART" id="SM00220">
    <property type="entry name" value="S_TKc"/>
    <property type="match status" value="1"/>
</dbReference>
<sequence length="354" mass="38918">YIPTYSARLDIDSPSRKNPKPAPAYARFSPADRPSSHAQQRSELMLTAVGARSEPTPTATRKRPAAERVANGNGGKKARYSFGSIRDYETLEVLGEGAYGQVLKARDRRGGKKVAVKWIRAPDMPAVIREAGCHAACRGHPSIVDILDVATDADTGDMFLVMELVAGGLTLREHLYKPLSEDVVRVMMRQLLDAAERIHGAGVVHRDIKPENVLVTMFGELKMGDFGSATRRKPPRVPYEECRVGTLIYTSPEQLEGNRYYGQAVDMWALGCIMAELLAGGTLFVGDTEEGMAAEMSKLREQIASTGKMHLEWFPDLSEAGHDLLTGLLAFNPDERLTAVEALHHRWFNKASAS</sequence>
<dbReference type="PANTHER" id="PTHR24056">
    <property type="entry name" value="CELL DIVISION PROTEIN KINASE"/>
    <property type="match status" value="1"/>
</dbReference>
<protein>
    <recommendedName>
        <fullName evidence="2">[RNA-polymerase]-subunit kinase</fullName>
        <ecNumber evidence="2">2.7.11.23</ecNumber>
    </recommendedName>
</protein>
<dbReference type="Pfam" id="PF00069">
    <property type="entry name" value="Pkinase"/>
    <property type="match status" value="1"/>
</dbReference>
<dbReference type="Gramene" id="AET5Gv20155400.1">
    <property type="protein sequence ID" value="AET5Gv20155400.1"/>
    <property type="gene ID" value="AET5Gv20155400"/>
</dbReference>
<dbReference type="PROSITE" id="PS50011">
    <property type="entry name" value="PROTEIN_KINASE_DOM"/>
    <property type="match status" value="1"/>
</dbReference>
<feature type="binding site" evidence="9">
    <location>
        <position position="117"/>
    </location>
    <ligand>
        <name>ATP</name>
        <dbReference type="ChEBI" id="CHEBI:30616"/>
    </ligand>
</feature>
<evidence type="ECO:0000256" key="5">
    <source>
        <dbReference type="ARBA" id="ARBA00022741"/>
    </source>
</evidence>
<organism evidence="13 14">
    <name type="scientific">Aegilops tauschii subsp. strangulata</name>
    <name type="common">Goatgrass</name>
    <dbReference type="NCBI Taxonomy" id="200361"/>
    <lineage>
        <taxon>Eukaryota</taxon>
        <taxon>Viridiplantae</taxon>
        <taxon>Streptophyta</taxon>
        <taxon>Embryophyta</taxon>
        <taxon>Tracheophyta</taxon>
        <taxon>Spermatophyta</taxon>
        <taxon>Magnoliopsida</taxon>
        <taxon>Liliopsida</taxon>
        <taxon>Poales</taxon>
        <taxon>Poaceae</taxon>
        <taxon>BOP clade</taxon>
        <taxon>Pooideae</taxon>
        <taxon>Triticodae</taxon>
        <taxon>Triticeae</taxon>
        <taxon>Triticinae</taxon>
        <taxon>Aegilops</taxon>
    </lineage>
</organism>
<dbReference type="GO" id="GO:0005634">
    <property type="term" value="C:nucleus"/>
    <property type="evidence" value="ECO:0007669"/>
    <property type="project" value="TreeGrafter"/>
</dbReference>
<feature type="domain" description="Protein kinase" evidence="12">
    <location>
        <begin position="88"/>
        <end position="348"/>
    </location>
</feature>
<evidence type="ECO:0000256" key="1">
    <source>
        <dbReference type="ARBA" id="ARBA00006485"/>
    </source>
</evidence>
<dbReference type="InterPro" id="IPR011009">
    <property type="entry name" value="Kinase-like_dom_sf"/>
</dbReference>
<keyword evidence="5 9" id="KW-0547">Nucleotide-binding</keyword>
<keyword evidence="14" id="KW-1185">Reference proteome</keyword>
<evidence type="ECO:0000256" key="2">
    <source>
        <dbReference type="ARBA" id="ARBA00012409"/>
    </source>
</evidence>
<dbReference type="InterPro" id="IPR050108">
    <property type="entry name" value="CDK"/>
</dbReference>
<dbReference type="GO" id="GO:0005524">
    <property type="term" value="F:ATP binding"/>
    <property type="evidence" value="ECO:0007669"/>
    <property type="project" value="UniProtKB-UniRule"/>
</dbReference>
<evidence type="ECO:0000256" key="8">
    <source>
        <dbReference type="ARBA" id="ARBA00049280"/>
    </source>
</evidence>
<evidence type="ECO:0000256" key="7">
    <source>
        <dbReference type="ARBA" id="ARBA00022840"/>
    </source>
</evidence>
<dbReference type="Gene3D" id="1.10.510.10">
    <property type="entry name" value="Transferase(Phosphotransferase) domain 1"/>
    <property type="match status" value="1"/>
</dbReference>
<dbReference type="GO" id="GO:0007346">
    <property type="term" value="P:regulation of mitotic cell cycle"/>
    <property type="evidence" value="ECO:0007669"/>
    <property type="project" value="TreeGrafter"/>
</dbReference>
<accession>A0A453JQE5</accession>
<reference evidence="13" key="4">
    <citation type="submission" date="2019-03" db="UniProtKB">
        <authorList>
            <consortium name="EnsemblPlants"/>
        </authorList>
    </citation>
    <scope>IDENTIFICATION</scope>
</reference>
<feature type="region of interest" description="Disordered" evidence="11">
    <location>
        <begin position="1"/>
        <end position="74"/>
    </location>
</feature>
<reference evidence="13" key="3">
    <citation type="journal article" date="2017" name="Nature">
        <title>Genome sequence of the progenitor of the wheat D genome Aegilops tauschii.</title>
        <authorList>
            <person name="Luo M.C."/>
            <person name="Gu Y.Q."/>
            <person name="Puiu D."/>
            <person name="Wang H."/>
            <person name="Twardziok S.O."/>
            <person name="Deal K.R."/>
            <person name="Huo N."/>
            <person name="Zhu T."/>
            <person name="Wang L."/>
            <person name="Wang Y."/>
            <person name="McGuire P.E."/>
            <person name="Liu S."/>
            <person name="Long H."/>
            <person name="Ramasamy R.K."/>
            <person name="Rodriguez J.C."/>
            <person name="Van S.L."/>
            <person name="Yuan L."/>
            <person name="Wang Z."/>
            <person name="Xia Z."/>
            <person name="Xiao L."/>
            <person name="Anderson O.D."/>
            <person name="Ouyang S."/>
            <person name="Liang Y."/>
            <person name="Zimin A.V."/>
            <person name="Pertea G."/>
            <person name="Qi P."/>
            <person name="Bennetzen J.L."/>
            <person name="Dai X."/>
            <person name="Dawson M.W."/>
            <person name="Muller H.G."/>
            <person name="Kugler K."/>
            <person name="Rivarola-Duarte L."/>
            <person name="Spannagl M."/>
            <person name="Mayer K.F.X."/>
            <person name="Lu F.H."/>
            <person name="Bevan M.W."/>
            <person name="Leroy P."/>
            <person name="Li P."/>
            <person name="You F.M."/>
            <person name="Sun Q."/>
            <person name="Liu Z."/>
            <person name="Lyons E."/>
            <person name="Wicker T."/>
            <person name="Salzberg S.L."/>
            <person name="Devos K.M."/>
            <person name="Dvorak J."/>
        </authorList>
    </citation>
    <scope>NUCLEOTIDE SEQUENCE [LARGE SCALE GENOMIC DNA]</scope>
    <source>
        <strain evidence="13">cv. AL8/78</strain>
    </source>
</reference>
<keyword evidence="3" id="KW-0597">Phosphoprotein</keyword>